<proteinExistence type="predicted"/>
<organism evidence="1 2">
    <name type="scientific">Ameca splendens</name>
    <dbReference type="NCBI Taxonomy" id="208324"/>
    <lineage>
        <taxon>Eukaryota</taxon>
        <taxon>Metazoa</taxon>
        <taxon>Chordata</taxon>
        <taxon>Craniata</taxon>
        <taxon>Vertebrata</taxon>
        <taxon>Euteleostomi</taxon>
        <taxon>Actinopterygii</taxon>
        <taxon>Neopterygii</taxon>
        <taxon>Teleostei</taxon>
        <taxon>Neoteleostei</taxon>
        <taxon>Acanthomorphata</taxon>
        <taxon>Ovalentaria</taxon>
        <taxon>Atherinomorphae</taxon>
        <taxon>Cyprinodontiformes</taxon>
        <taxon>Goodeidae</taxon>
        <taxon>Ameca</taxon>
    </lineage>
</organism>
<accession>A0ABV0XY13</accession>
<protein>
    <submittedName>
        <fullName evidence="1">Uncharacterized protein</fullName>
    </submittedName>
</protein>
<name>A0ABV0XY13_9TELE</name>
<dbReference type="Proteomes" id="UP001469553">
    <property type="component" value="Unassembled WGS sequence"/>
</dbReference>
<evidence type="ECO:0000313" key="2">
    <source>
        <dbReference type="Proteomes" id="UP001469553"/>
    </source>
</evidence>
<reference evidence="1 2" key="1">
    <citation type="submission" date="2021-06" db="EMBL/GenBank/DDBJ databases">
        <authorList>
            <person name="Palmer J.M."/>
        </authorList>
    </citation>
    <scope>NUCLEOTIDE SEQUENCE [LARGE SCALE GENOMIC DNA]</scope>
    <source>
        <strain evidence="1 2">AS_MEX2019</strain>
        <tissue evidence="1">Muscle</tissue>
    </source>
</reference>
<sequence>MNRTDFHTHDGKGLICHLTSSFLPSVSEASSAEGHRESLTTSEKRLILFAPTLTGPLILQVYLSSEHLALLTTWPALLPSLR</sequence>
<comment type="caution">
    <text evidence="1">The sequence shown here is derived from an EMBL/GenBank/DDBJ whole genome shotgun (WGS) entry which is preliminary data.</text>
</comment>
<gene>
    <name evidence="1" type="ORF">AMECASPLE_000352</name>
</gene>
<keyword evidence="2" id="KW-1185">Reference proteome</keyword>
<dbReference type="EMBL" id="JAHRIP010018820">
    <property type="protein sequence ID" value="MEQ2286233.1"/>
    <property type="molecule type" value="Genomic_DNA"/>
</dbReference>
<evidence type="ECO:0000313" key="1">
    <source>
        <dbReference type="EMBL" id="MEQ2286233.1"/>
    </source>
</evidence>